<protein>
    <submittedName>
        <fullName evidence="1">Uncharacterized protein</fullName>
    </submittedName>
</protein>
<keyword evidence="2" id="KW-1185">Reference proteome</keyword>
<dbReference type="EMBL" id="JBFXLT010000179">
    <property type="protein sequence ID" value="KAL2802490.1"/>
    <property type="molecule type" value="Genomic_DNA"/>
</dbReference>
<evidence type="ECO:0000313" key="1">
    <source>
        <dbReference type="EMBL" id="KAL2802490.1"/>
    </source>
</evidence>
<evidence type="ECO:0000313" key="2">
    <source>
        <dbReference type="Proteomes" id="UP001610334"/>
    </source>
</evidence>
<reference evidence="1 2" key="1">
    <citation type="submission" date="2024-07" db="EMBL/GenBank/DDBJ databases">
        <title>Section-level genome sequencing and comparative genomics of Aspergillus sections Usti and Cavernicolus.</title>
        <authorList>
            <consortium name="Lawrence Berkeley National Laboratory"/>
            <person name="Nybo J.L."/>
            <person name="Vesth T.C."/>
            <person name="Theobald S."/>
            <person name="Frisvad J.C."/>
            <person name="Larsen T.O."/>
            <person name="Kjaerboelling I."/>
            <person name="Rothschild-Mancinelli K."/>
            <person name="Lyhne E.K."/>
            <person name="Kogle M.E."/>
            <person name="Barry K."/>
            <person name="Clum A."/>
            <person name="Na H."/>
            <person name="Ledsgaard L."/>
            <person name="Lin J."/>
            <person name="Lipzen A."/>
            <person name="Kuo A."/>
            <person name="Riley R."/>
            <person name="Mondo S."/>
            <person name="Labutti K."/>
            <person name="Haridas S."/>
            <person name="Pangalinan J."/>
            <person name="Salamov A.A."/>
            <person name="Simmons B.A."/>
            <person name="Magnuson J.K."/>
            <person name="Chen J."/>
            <person name="Drula E."/>
            <person name="Henrissat B."/>
            <person name="Wiebenga A."/>
            <person name="Lubbers R.J."/>
            <person name="Gomes A.C."/>
            <person name="Makela M.R."/>
            <person name="Stajich J."/>
            <person name="Grigoriev I.V."/>
            <person name="Mortensen U.H."/>
            <person name="De Vries R.P."/>
            <person name="Baker S.E."/>
            <person name="Andersen M.R."/>
        </authorList>
    </citation>
    <scope>NUCLEOTIDE SEQUENCE [LARGE SCALE GENOMIC DNA]</scope>
    <source>
        <strain evidence="1 2">CBS 588.65</strain>
    </source>
</reference>
<dbReference type="Proteomes" id="UP001610334">
    <property type="component" value="Unassembled WGS sequence"/>
</dbReference>
<accession>A0ABR4GTT9</accession>
<gene>
    <name evidence="1" type="ORF">BJX63DRAFT_414948</name>
</gene>
<organism evidence="1 2">
    <name type="scientific">Aspergillus granulosus</name>
    <dbReference type="NCBI Taxonomy" id="176169"/>
    <lineage>
        <taxon>Eukaryota</taxon>
        <taxon>Fungi</taxon>
        <taxon>Dikarya</taxon>
        <taxon>Ascomycota</taxon>
        <taxon>Pezizomycotina</taxon>
        <taxon>Eurotiomycetes</taxon>
        <taxon>Eurotiomycetidae</taxon>
        <taxon>Eurotiales</taxon>
        <taxon>Aspergillaceae</taxon>
        <taxon>Aspergillus</taxon>
        <taxon>Aspergillus subgen. Nidulantes</taxon>
    </lineage>
</organism>
<sequence>MQSYNQTRPRRWRGSLFGMVSVVRQPKEICPGSQQLSIAIDQIFFVLELGKPRIRNSRLLVSLLAPRPLILNNLVIRAPPIFRLRISWLALCISSPELLPSKPLLRGGNAFMLRRFGCEACEMLNNYPFRCIMLHDSCDLDRGILMFPAL</sequence>
<name>A0ABR4GTT9_9EURO</name>
<comment type="caution">
    <text evidence="1">The sequence shown here is derived from an EMBL/GenBank/DDBJ whole genome shotgun (WGS) entry which is preliminary data.</text>
</comment>
<proteinExistence type="predicted"/>